<name>A0A0J7K7L7_LASNI</name>
<protein>
    <submittedName>
        <fullName evidence="2">S00954 pol polyprotein transposon 1731</fullName>
    </submittedName>
</protein>
<organism evidence="2 3">
    <name type="scientific">Lasius niger</name>
    <name type="common">Black garden ant</name>
    <dbReference type="NCBI Taxonomy" id="67767"/>
    <lineage>
        <taxon>Eukaryota</taxon>
        <taxon>Metazoa</taxon>
        <taxon>Ecdysozoa</taxon>
        <taxon>Arthropoda</taxon>
        <taxon>Hexapoda</taxon>
        <taxon>Insecta</taxon>
        <taxon>Pterygota</taxon>
        <taxon>Neoptera</taxon>
        <taxon>Endopterygota</taxon>
        <taxon>Hymenoptera</taxon>
        <taxon>Apocrita</taxon>
        <taxon>Aculeata</taxon>
        <taxon>Formicoidea</taxon>
        <taxon>Formicidae</taxon>
        <taxon>Formicinae</taxon>
        <taxon>Lasius</taxon>
        <taxon>Lasius</taxon>
    </lineage>
</organism>
<reference evidence="2 3" key="1">
    <citation type="submission" date="2015-04" db="EMBL/GenBank/DDBJ databases">
        <title>Lasius niger genome sequencing.</title>
        <authorList>
            <person name="Konorov E.A."/>
            <person name="Nikitin M.A."/>
            <person name="Kirill M.V."/>
            <person name="Chang P."/>
        </authorList>
    </citation>
    <scope>NUCLEOTIDE SEQUENCE [LARGE SCALE GENOMIC DNA]</scope>
    <source>
        <tissue evidence="2">Whole</tissue>
    </source>
</reference>
<gene>
    <name evidence="2" type="ORF">RF55_14811</name>
</gene>
<dbReference type="EMBL" id="LBMM01012380">
    <property type="protein sequence ID" value="KMQ86249.1"/>
    <property type="molecule type" value="Genomic_DNA"/>
</dbReference>
<evidence type="ECO:0000256" key="1">
    <source>
        <dbReference type="SAM" id="MobiDB-lite"/>
    </source>
</evidence>
<sequence length="120" mass="13169">MSGSSDDADTAGCEEPHITINLLNIRGEDEEVDQDDEEATNEEGEPESASRRSPGRPRIVRTGLPGRPRKVHGAANYADEEDDFAFLSEIPVARAMANPESAEWTRAMADEVKSILRKDT</sequence>
<feature type="region of interest" description="Disordered" evidence="1">
    <location>
        <begin position="22"/>
        <end position="72"/>
    </location>
</feature>
<keyword evidence="3" id="KW-1185">Reference proteome</keyword>
<accession>A0A0J7K7L7</accession>
<dbReference type="OrthoDB" id="7635514at2759"/>
<evidence type="ECO:0000313" key="3">
    <source>
        <dbReference type="Proteomes" id="UP000036403"/>
    </source>
</evidence>
<evidence type="ECO:0000313" key="2">
    <source>
        <dbReference type="EMBL" id="KMQ86249.1"/>
    </source>
</evidence>
<proteinExistence type="predicted"/>
<dbReference type="AlphaFoldDB" id="A0A0J7K7L7"/>
<dbReference type="Proteomes" id="UP000036403">
    <property type="component" value="Unassembled WGS sequence"/>
</dbReference>
<comment type="caution">
    <text evidence="2">The sequence shown here is derived from an EMBL/GenBank/DDBJ whole genome shotgun (WGS) entry which is preliminary data.</text>
</comment>
<dbReference type="PaxDb" id="67767-A0A0J7K7L7"/>
<feature type="compositionally biased region" description="Acidic residues" evidence="1">
    <location>
        <begin position="28"/>
        <end position="46"/>
    </location>
</feature>